<accession>A0A553HT73</accession>
<organism evidence="9 10">
    <name type="scientific">Xylaria flabelliformis</name>
    <dbReference type="NCBI Taxonomy" id="2512241"/>
    <lineage>
        <taxon>Eukaryota</taxon>
        <taxon>Fungi</taxon>
        <taxon>Dikarya</taxon>
        <taxon>Ascomycota</taxon>
        <taxon>Pezizomycotina</taxon>
        <taxon>Sordariomycetes</taxon>
        <taxon>Xylariomycetidae</taxon>
        <taxon>Xylariales</taxon>
        <taxon>Xylariaceae</taxon>
        <taxon>Xylaria</taxon>
    </lineage>
</organism>
<evidence type="ECO:0000256" key="6">
    <source>
        <dbReference type="PROSITE-ProRule" id="PRU10141"/>
    </source>
</evidence>
<dbReference type="Proteomes" id="UP000319160">
    <property type="component" value="Unassembled WGS sequence"/>
</dbReference>
<feature type="compositionally biased region" description="Low complexity" evidence="7">
    <location>
        <begin position="1252"/>
        <end position="1266"/>
    </location>
</feature>
<dbReference type="SMART" id="SM00220">
    <property type="entry name" value="S_TKc"/>
    <property type="match status" value="1"/>
</dbReference>
<dbReference type="GO" id="GO:0043484">
    <property type="term" value="P:regulation of RNA splicing"/>
    <property type="evidence" value="ECO:0007669"/>
    <property type="project" value="TreeGrafter"/>
</dbReference>
<reference evidence="10" key="1">
    <citation type="submission" date="2019-06" db="EMBL/GenBank/DDBJ databases">
        <title>Draft genome sequence of the griseofulvin-producing fungus Xylaria cubensis strain G536.</title>
        <authorList>
            <person name="Mead M.E."/>
            <person name="Raja H.A."/>
            <person name="Steenwyk J.L."/>
            <person name="Knowles S.L."/>
            <person name="Oberlies N.H."/>
            <person name="Rokas A."/>
        </authorList>
    </citation>
    <scope>NUCLEOTIDE SEQUENCE [LARGE SCALE GENOMIC DNA]</scope>
    <source>
        <strain evidence="10">G536</strain>
    </source>
</reference>
<feature type="compositionally biased region" description="Pro residues" evidence="7">
    <location>
        <begin position="1060"/>
        <end position="1069"/>
    </location>
</feature>
<dbReference type="CDD" id="cd14134">
    <property type="entry name" value="PKc_CLK"/>
    <property type="match status" value="1"/>
</dbReference>
<dbReference type="EMBL" id="VFLP01000048">
    <property type="protein sequence ID" value="TRX91153.1"/>
    <property type="molecule type" value="Genomic_DNA"/>
</dbReference>
<dbReference type="InterPro" id="IPR017441">
    <property type="entry name" value="Protein_kinase_ATP_BS"/>
</dbReference>
<dbReference type="Gene3D" id="1.10.510.10">
    <property type="entry name" value="Transferase(Phosphotransferase) domain 1"/>
    <property type="match status" value="1"/>
</dbReference>
<feature type="compositionally biased region" description="Basic and acidic residues" evidence="7">
    <location>
        <begin position="1099"/>
        <end position="1111"/>
    </location>
</feature>
<feature type="compositionally biased region" description="Polar residues" evidence="7">
    <location>
        <begin position="1386"/>
        <end position="1395"/>
    </location>
</feature>
<keyword evidence="10" id="KW-1185">Reference proteome</keyword>
<evidence type="ECO:0000313" key="10">
    <source>
        <dbReference type="Proteomes" id="UP000319160"/>
    </source>
</evidence>
<keyword evidence="1" id="KW-0723">Serine/threonine-protein kinase</keyword>
<sequence length="1408" mass="157172">MSTPTTATATLPPHYRHHHHSSHHHYPTYSTLSANTASYRSAASGAGTSVAAGAGAGAGNGAGNVLPAPTTTASTASTATVPNRHSQQHQPHQHYHHHATAASAASSYTANSSYSANEVPPNGAVASVAPARHLSARTHSTPHSEAHHVNMPPSTYSESQPRKRRRSKEPDWKQFYKNGLPKEIIIIDDTPEAESQPSTATTSRTYTNETANSSTIKQGTRHVAKKRRKDDELYNESLYDARLNGAYQQPSNSGSASTDRTTSAYNTTAPTSLSSNGQYDYEAPQTGQKRKRTRQQIAQDAKRREVEALGDGFHEYQPPQKPIKKSGEVAVRTVSDRSHQTGIKIDDDDGHYIVVPDADLTSTYQIRKLLGQGTFGKVVEARDRRRNKLVAIKIIRAVQKYRDASRIELRVLQTLKANDEENRNRCIHLRDCFDFRGHICISFARQLLTSVAFLHDLNLIHTDLKPENILLCDSAYQTFTYNRRIPSSTNGTNRQATQRKVLLDTEIRLIDFGSATFDDEYHSSVVSTRHYRAPEIILGLGWSFPCDIWSIGCILVEFFTGDALFQTHDNLEHLAMMENVCDNRIDTHLVQMVNKSASRSSSNSPAKYFKRLKLDYPTAETTRASRRFVRNMKRLSKIFIYDPAKRITARQALAHPWFRETAIPDDGTEALKIRLERSRYLAPKGIPVTSGSASLYMLNLDISIDFDLNYRQQCTGFYNKPTASTTRIQDLSDDLVVRITKVLARRPEYGIAVPSRRWLQRQEEKIRHLPRELLKSSNILKRLATKIVDSIDPNIVDPRAILCKTHSSLNPFLIRRLFIALAYEVTVHTDALRSWPGRTSAPELSAFVGRLDSIAALWTEPQLFHDIYGLAPFDGHHVFVKSACEACCLAAVGASGRALADLRASLIDRMERRRAMPSGPEPRLYRVVEAWIDHLRKHREGTGRSEECRAMSETVVDKLRIARPQIEAWRAEQKQASKRSVYTELRRTKKGAKIAPLPTNAGHKRRTRDGIPVALADIESAADQRQSAMYVDRAESIYRPDSLSGYSVVNERQRLTRDFPPGPRPPAPEPARDSGTSNGLPTRSFINQFEQAMSINDEPSPHDFEEGHEGDERDYEEEERSRLKVQEWWASMLYESRSDLAQNDARSVVSMVHPAFRPSGTRIAESALPSPLHVRRDRGPPTQTSGDRGTVVSEWTDCTVYTVDSSTIHPTTEDIPPVPKIPSVYKHREGSSEVSVKTPTALSRSSTRRSETSSSVRNRSQSTISSRQHTGQSTNKTNPEDHTSPSKKHGDAPTNWPAPPHGRRYPPTARDNPGPNRKVFVAGSDVDSTLSAQRHAFLAERFKTKDDEPPAQHTPRPPQRPPSSVYDSDDSASSVSSSVYDRHSMTSEPRASNSGPAHDGYSVASGAF</sequence>
<feature type="region of interest" description="Disordered" evidence="7">
    <location>
        <begin position="243"/>
        <end position="304"/>
    </location>
</feature>
<feature type="domain" description="Protein kinase" evidence="8">
    <location>
        <begin position="364"/>
        <end position="658"/>
    </location>
</feature>
<dbReference type="InterPro" id="IPR051175">
    <property type="entry name" value="CLK_kinases"/>
</dbReference>
<dbReference type="Pfam" id="PF00069">
    <property type="entry name" value="Pkinase"/>
    <property type="match status" value="1"/>
</dbReference>
<dbReference type="Gene3D" id="3.30.200.20">
    <property type="entry name" value="Phosphorylase Kinase, domain 1"/>
    <property type="match status" value="1"/>
</dbReference>
<keyword evidence="4" id="KW-0418">Kinase</keyword>
<dbReference type="OrthoDB" id="283111at2759"/>
<dbReference type="STRING" id="2512241.A0A553HT73"/>
<evidence type="ECO:0000256" key="2">
    <source>
        <dbReference type="ARBA" id="ARBA00022679"/>
    </source>
</evidence>
<feature type="compositionally biased region" description="Polar residues" evidence="7">
    <location>
        <begin position="1267"/>
        <end position="1277"/>
    </location>
</feature>
<keyword evidence="2" id="KW-0808">Transferase</keyword>
<feature type="compositionally biased region" description="Polar residues" evidence="7">
    <location>
        <begin position="246"/>
        <end position="278"/>
    </location>
</feature>
<proteinExistence type="predicted"/>
<evidence type="ECO:0000256" key="1">
    <source>
        <dbReference type="ARBA" id="ARBA00022527"/>
    </source>
</evidence>
<dbReference type="InterPro" id="IPR000719">
    <property type="entry name" value="Prot_kinase_dom"/>
</dbReference>
<feature type="region of interest" description="Disordered" evidence="7">
    <location>
        <begin position="1162"/>
        <end position="1190"/>
    </location>
</feature>
<feature type="region of interest" description="Disordered" evidence="7">
    <location>
        <begin position="1"/>
        <end position="29"/>
    </location>
</feature>
<dbReference type="InterPro" id="IPR011009">
    <property type="entry name" value="Kinase-like_dom_sf"/>
</dbReference>
<feature type="binding site" evidence="6">
    <location>
        <position position="393"/>
    </location>
    <ligand>
        <name>ATP</name>
        <dbReference type="ChEBI" id="CHEBI:30616"/>
    </ligand>
</feature>
<feature type="region of interest" description="Disordered" evidence="7">
    <location>
        <begin position="1207"/>
        <end position="1408"/>
    </location>
</feature>
<comment type="caution">
    <text evidence="9">The sequence shown here is derived from an EMBL/GenBank/DDBJ whole genome shotgun (WGS) entry which is preliminary data.</text>
</comment>
<feature type="compositionally biased region" description="Polar residues" evidence="7">
    <location>
        <begin position="193"/>
        <end position="218"/>
    </location>
</feature>
<evidence type="ECO:0000256" key="5">
    <source>
        <dbReference type="ARBA" id="ARBA00022840"/>
    </source>
</evidence>
<dbReference type="PANTHER" id="PTHR45646">
    <property type="entry name" value="SERINE/THREONINE-PROTEIN KINASE DOA-RELATED"/>
    <property type="match status" value="1"/>
</dbReference>
<dbReference type="PROSITE" id="PS00108">
    <property type="entry name" value="PROTEIN_KINASE_ST"/>
    <property type="match status" value="1"/>
</dbReference>
<dbReference type="InterPro" id="IPR008271">
    <property type="entry name" value="Ser/Thr_kinase_AS"/>
</dbReference>
<feature type="compositionally biased region" description="Basic residues" evidence="7">
    <location>
        <begin position="14"/>
        <end position="26"/>
    </location>
</feature>
<evidence type="ECO:0000256" key="7">
    <source>
        <dbReference type="SAM" id="MobiDB-lite"/>
    </source>
</evidence>
<feature type="region of interest" description="Disordered" evidence="7">
    <location>
        <begin position="1055"/>
        <end position="1082"/>
    </location>
</feature>
<feature type="region of interest" description="Disordered" evidence="7">
    <location>
        <begin position="135"/>
        <end position="175"/>
    </location>
</feature>
<feature type="compositionally biased region" description="Basic and acidic residues" evidence="7">
    <location>
        <begin position="1337"/>
        <end position="1350"/>
    </location>
</feature>
<evidence type="ECO:0000313" key="9">
    <source>
        <dbReference type="EMBL" id="TRX91153.1"/>
    </source>
</evidence>
<dbReference type="PROSITE" id="PS00107">
    <property type="entry name" value="PROTEIN_KINASE_ATP"/>
    <property type="match status" value="1"/>
</dbReference>
<feature type="compositionally biased region" description="Basic and acidic residues" evidence="7">
    <location>
        <begin position="1278"/>
        <end position="1291"/>
    </location>
</feature>
<protein>
    <recommendedName>
        <fullName evidence="8">Protein kinase domain-containing protein</fullName>
    </recommendedName>
</protein>
<feature type="region of interest" description="Disordered" evidence="7">
    <location>
        <begin position="1095"/>
        <end position="1119"/>
    </location>
</feature>
<dbReference type="GO" id="GO:0005524">
    <property type="term" value="F:ATP binding"/>
    <property type="evidence" value="ECO:0007669"/>
    <property type="project" value="UniProtKB-UniRule"/>
</dbReference>
<feature type="compositionally biased region" description="Low complexity" evidence="7">
    <location>
        <begin position="1363"/>
        <end position="1379"/>
    </location>
</feature>
<feature type="region of interest" description="Disordered" evidence="7">
    <location>
        <begin position="188"/>
        <end position="231"/>
    </location>
</feature>
<name>A0A553HT73_9PEZI</name>
<dbReference type="PROSITE" id="PS50011">
    <property type="entry name" value="PROTEIN_KINASE_DOM"/>
    <property type="match status" value="1"/>
</dbReference>
<feature type="compositionally biased region" description="Basic residues" evidence="7">
    <location>
        <begin position="219"/>
        <end position="228"/>
    </location>
</feature>
<evidence type="ECO:0000256" key="4">
    <source>
        <dbReference type="ARBA" id="ARBA00022777"/>
    </source>
</evidence>
<dbReference type="GO" id="GO:0005634">
    <property type="term" value="C:nucleus"/>
    <property type="evidence" value="ECO:0007669"/>
    <property type="project" value="TreeGrafter"/>
</dbReference>
<gene>
    <name evidence="9" type="ORF">FHL15_007941</name>
</gene>
<feature type="region of interest" description="Disordered" evidence="7">
    <location>
        <begin position="65"/>
        <end position="106"/>
    </location>
</feature>
<dbReference type="GO" id="GO:0004674">
    <property type="term" value="F:protein serine/threonine kinase activity"/>
    <property type="evidence" value="ECO:0007669"/>
    <property type="project" value="UniProtKB-KW"/>
</dbReference>
<keyword evidence="5 6" id="KW-0067">ATP-binding</keyword>
<dbReference type="PANTHER" id="PTHR45646:SF11">
    <property type="entry name" value="SERINE_THREONINE-PROTEIN KINASE DOA"/>
    <property type="match status" value="1"/>
</dbReference>
<feature type="compositionally biased region" description="Low complexity" evidence="7">
    <location>
        <begin position="65"/>
        <end position="80"/>
    </location>
</feature>
<keyword evidence="3 6" id="KW-0547">Nucleotide-binding</keyword>
<dbReference type="SUPFAM" id="SSF56112">
    <property type="entry name" value="Protein kinase-like (PK-like)"/>
    <property type="match status" value="1"/>
</dbReference>
<feature type="compositionally biased region" description="Low complexity" evidence="7">
    <location>
        <begin position="1"/>
        <end position="13"/>
    </location>
</feature>
<evidence type="ECO:0000259" key="8">
    <source>
        <dbReference type="PROSITE" id="PS50011"/>
    </source>
</evidence>
<evidence type="ECO:0000256" key="3">
    <source>
        <dbReference type="ARBA" id="ARBA00022741"/>
    </source>
</evidence>